<evidence type="ECO:0000313" key="3">
    <source>
        <dbReference type="Proteomes" id="UP001180020"/>
    </source>
</evidence>
<feature type="region of interest" description="Disordered" evidence="1">
    <location>
        <begin position="1"/>
        <end position="33"/>
    </location>
</feature>
<accession>A0AAV9FUQ5</accession>
<reference evidence="2" key="1">
    <citation type="journal article" date="2023" name="Nat. Commun.">
        <title>Diploid and tetraploid genomes of Acorus and the evolution of monocots.</title>
        <authorList>
            <person name="Ma L."/>
            <person name="Liu K.W."/>
            <person name="Li Z."/>
            <person name="Hsiao Y.Y."/>
            <person name="Qi Y."/>
            <person name="Fu T."/>
            <person name="Tang G.D."/>
            <person name="Zhang D."/>
            <person name="Sun W.H."/>
            <person name="Liu D.K."/>
            <person name="Li Y."/>
            <person name="Chen G.Z."/>
            <person name="Liu X.D."/>
            <person name="Liao X.Y."/>
            <person name="Jiang Y.T."/>
            <person name="Yu X."/>
            <person name="Hao Y."/>
            <person name="Huang J."/>
            <person name="Zhao X.W."/>
            <person name="Ke S."/>
            <person name="Chen Y.Y."/>
            <person name="Wu W.L."/>
            <person name="Hsu J.L."/>
            <person name="Lin Y.F."/>
            <person name="Huang M.D."/>
            <person name="Li C.Y."/>
            <person name="Huang L."/>
            <person name="Wang Z.W."/>
            <person name="Zhao X."/>
            <person name="Zhong W.Y."/>
            <person name="Peng D.H."/>
            <person name="Ahmad S."/>
            <person name="Lan S."/>
            <person name="Zhang J.S."/>
            <person name="Tsai W.C."/>
            <person name="Van de Peer Y."/>
            <person name="Liu Z.J."/>
        </authorList>
    </citation>
    <scope>NUCLEOTIDE SEQUENCE</scope>
    <source>
        <strain evidence="2">CP</strain>
    </source>
</reference>
<keyword evidence="3" id="KW-1185">Reference proteome</keyword>
<dbReference type="GO" id="GO:0003677">
    <property type="term" value="F:DNA binding"/>
    <property type="evidence" value="ECO:0007669"/>
    <property type="project" value="UniProtKB-KW"/>
</dbReference>
<evidence type="ECO:0000313" key="2">
    <source>
        <dbReference type="EMBL" id="KAK1327150.1"/>
    </source>
</evidence>
<proteinExistence type="predicted"/>
<feature type="compositionally biased region" description="Basic and acidic residues" evidence="1">
    <location>
        <begin position="1"/>
        <end position="24"/>
    </location>
</feature>
<keyword evidence="2" id="KW-0238">DNA-binding</keyword>
<evidence type="ECO:0000256" key="1">
    <source>
        <dbReference type="SAM" id="MobiDB-lite"/>
    </source>
</evidence>
<dbReference type="AlphaFoldDB" id="A0AAV9FUQ5"/>
<organism evidence="2 3">
    <name type="scientific">Acorus calamus</name>
    <name type="common">Sweet flag</name>
    <dbReference type="NCBI Taxonomy" id="4465"/>
    <lineage>
        <taxon>Eukaryota</taxon>
        <taxon>Viridiplantae</taxon>
        <taxon>Streptophyta</taxon>
        <taxon>Embryophyta</taxon>
        <taxon>Tracheophyta</taxon>
        <taxon>Spermatophyta</taxon>
        <taxon>Magnoliopsida</taxon>
        <taxon>Liliopsida</taxon>
        <taxon>Acoraceae</taxon>
        <taxon>Acorus</taxon>
    </lineage>
</organism>
<comment type="caution">
    <text evidence="2">The sequence shown here is derived from an EMBL/GenBank/DDBJ whole genome shotgun (WGS) entry which is preliminary data.</text>
</comment>
<keyword evidence="2" id="KW-0371">Homeobox</keyword>
<name>A0AAV9FUQ5_ACOCL</name>
<dbReference type="Proteomes" id="UP001180020">
    <property type="component" value="Unassembled WGS sequence"/>
</dbReference>
<protein>
    <submittedName>
        <fullName evidence="2">WUSCHEL-related homeobox 14</fullName>
    </submittedName>
</protein>
<reference evidence="2" key="2">
    <citation type="submission" date="2023-06" db="EMBL/GenBank/DDBJ databases">
        <authorList>
            <person name="Ma L."/>
            <person name="Liu K.-W."/>
            <person name="Li Z."/>
            <person name="Hsiao Y.-Y."/>
            <person name="Qi Y."/>
            <person name="Fu T."/>
            <person name="Tang G."/>
            <person name="Zhang D."/>
            <person name="Sun W.-H."/>
            <person name="Liu D.-K."/>
            <person name="Li Y."/>
            <person name="Chen G.-Z."/>
            <person name="Liu X.-D."/>
            <person name="Liao X.-Y."/>
            <person name="Jiang Y.-T."/>
            <person name="Yu X."/>
            <person name="Hao Y."/>
            <person name="Huang J."/>
            <person name="Zhao X.-W."/>
            <person name="Ke S."/>
            <person name="Chen Y.-Y."/>
            <person name="Wu W.-L."/>
            <person name="Hsu J.-L."/>
            <person name="Lin Y.-F."/>
            <person name="Huang M.-D."/>
            <person name="Li C.-Y."/>
            <person name="Huang L."/>
            <person name="Wang Z.-W."/>
            <person name="Zhao X."/>
            <person name="Zhong W.-Y."/>
            <person name="Peng D.-H."/>
            <person name="Ahmad S."/>
            <person name="Lan S."/>
            <person name="Zhang J.-S."/>
            <person name="Tsai W.-C."/>
            <person name="Van De Peer Y."/>
            <person name="Liu Z.-J."/>
        </authorList>
    </citation>
    <scope>NUCLEOTIDE SEQUENCE</scope>
    <source>
        <strain evidence="2">CP</strain>
        <tissue evidence="2">Leaves</tissue>
    </source>
</reference>
<gene>
    <name evidence="2" type="primary">WOX14</name>
    <name evidence="2" type="ORF">QJS10_CPA01g01571</name>
</gene>
<dbReference type="EMBL" id="JAUJYO010000001">
    <property type="protein sequence ID" value="KAK1327150.1"/>
    <property type="molecule type" value="Genomic_DNA"/>
</dbReference>
<sequence>MEKRESSEQDEVTSRRRLEAEYHRNKAAPVRHQGGVMTEEQYELLRRQIAAFAALSEMLIETYNSLIHQHQSFPTRYLYSLKCLCQNSIDVHEV</sequence>